<evidence type="ECO:0008006" key="6">
    <source>
        <dbReference type="Google" id="ProtNLM"/>
    </source>
</evidence>
<keyword evidence="1" id="KW-0378">Hydrolase</keyword>
<dbReference type="RefSeq" id="WP_170243683.1">
    <property type="nucleotide sequence ID" value="NZ_BJYE01000014.1"/>
</dbReference>
<dbReference type="PANTHER" id="PTHR43019:SF23">
    <property type="entry name" value="PROTEASE DO-LIKE 5, CHLOROPLASTIC"/>
    <property type="match status" value="1"/>
</dbReference>
<name>A0A511X1Q9_9BACI</name>
<feature type="compositionally biased region" description="Basic and acidic residues" evidence="2">
    <location>
        <begin position="1"/>
        <end position="16"/>
    </location>
</feature>
<evidence type="ECO:0000313" key="4">
    <source>
        <dbReference type="EMBL" id="GEN56884.1"/>
    </source>
</evidence>
<dbReference type="STRING" id="442899.SAMN05720591_11452"/>
<keyword evidence="1" id="KW-0720">Serine protease</keyword>
<evidence type="ECO:0000313" key="5">
    <source>
        <dbReference type="Proteomes" id="UP000321400"/>
    </source>
</evidence>
<evidence type="ECO:0000256" key="3">
    <source>
        <dbReference type="SAM" id="Phobius"/>
    </source>
</evidence>
<evidence type="ECO:0000256" key="1">
    <source>
        <dbReference type="ARBA" id="ARBA00022825"/>
    </source>
</evidence>
<accession>A0A511X1Q9</accession>
<keyword evidence="5" id="KW-1185">Reference proteome</keyword>
<dbReference type="SUPFAM" id="SSF50494">
    <property type="entry name" value="Trypsin-like serine proteases"/>
    <property type="match status" value="1"/>
</dbReference>
<keyword evidence="3" id="KW-0812">Transmembrane</keyword>
<dbReference type="AlphaFoldDB" id="A0A511X1Q9"/>
<proteinExistence type="predicted"/>
<sequence length="306" mass="34010">MNHDESSKKMPPRESEMTASERQALLDQRKKEEQAYLLDVKREMIDDDLFEPLTHENMQEILVEERKKVKSKRSPLLSKDMKWIGMFLVGVMLIQGLALALNTFNIPAIQFLRASIDLSFDEEIQYMKETVVVIETTDGKGTGFLVSADGVIVTNAHVVEGVSTVSVGVKGETLKTGAIIHHAPEVDLAFVKIEGKDLPYLSLSDEQPSVNESIRFVGNPLRFNRIANKGTFVGQSNTLLETDVLMLDAPIYKGNSGSPVVNQQLEVVGVIYAIREDNDYGRVGLAIPVTEVVKRLNELDLGDSHE</sequence>
<keyword evidence="3" id="KW-1133">Transmembrane helix</keyword>
<dbReference type="Pfam" id="PF13365">
    <property type="entry name" value="Trypsin_2"/>
    <property type="match status" value="1"/>
</dbReference>
<organism evidence="4 5">
    <name type="scientific">Halolactibacillus alkaliphilus</name>
    <dbReference type="NCBI Taxonomy" id="442899"/>
    <lineage>
        <taxon>Bacteria</taxon>
        <taxon>Bacillati</taxon>
        <taxon>Bacillota</taxon>
        <taxon>Bacilli</taxon>
        <taxon>Bacillales</taxon>
        <taxon>Bacillaceae</taxon>
        <taxon>Halolactibacillus</taxon>
    </lineage>
</organism>
<gene>
    <name evidence="4" type="ORF">HAL01_13480</name>
</gene>
<dbReference type="InterPro" id="IPR009003">
    <property type="entry name" value="Peptidase_S1_PA"/>
</dbReference>
<dbReference type="PANTHER" id="PTHR43019">
    <property type="entry name" value="SERINE ENDOPROTEASE DEGS"/>
    <property type="match status" value="1"/>
</dbReference>
<dbReference type="InterPro" id="IPR043504">
    <property type="entry name" value="Peptidase_S1_PA_chymotrypsin"/>
</dbReference>
<dbReference type="Gene3D" id="2.40.10.10">
    <property type="entry name" value="Trypsin-like serine proteases"/>
    <property type="match status" value="2"/>
</dbReference>
<comment type="caution">
    <text evidence="4">The sequence shown here is derived from an EMBL/GenBank/DDBJ whole genome shotgun (WGS) entry which is preliminary data.</text>
</comment>
<keyword evidence="3" id="KW-0472">Membrane</keyword>
<evidence type="ECO:0000256" key="2">
    <source>
        <dbReference type="SAM" id="MobiDB-lite"/>
    </source>
</evidence>
<dbReference type="EMBL" id="BJYE01000014">
    <property type="protein sequence ID" value="GEN56884.1"/>
    <property type="molecule type" value="Genomic_DNA"/>
</dbReference>
<dbReference type="GO" id="GO:0008236">
    <property type="term" value="F:serine-type peptidase activity"/>
    <property type="evidence" value="ECO:0007669"/>
    <property type="project" value="UniProtKB-KW"/>
</dbReference>
<reference evidence="4 5" key="1">
    <citation type="submission" date="2019-07" db="EMBL/GenBank/DDBJ databases">
        <title>Whole genome shotgun sequence of Halolactibacillus alkaliphilus NBRC 103919.</title>
        <authorList>
            <person name="Hosoyama A."/>
            <person name="Uohara A."/>
            <person name="Ohji S."/>
            <person name="Ichikawa N."/>
        </authorList>
    </citation>
    <scope>NUCLEOTIDE SEQUENCE [LARGE SCALE GENOMIC DNA]</scope>
    <source>
        <strain evidence="4 5">NBRC 103919</strain>
    </source>
</reference>
<keyword evidence="1" id="KW-0645">Protease</keyword>
<dbReference type="Proteomes" id="UP000321400">
    <property type="component" value="Unassembled WGS sequence"/>
</dbReference>
<feature type="region of interest" description="Disordered" evidence="2">
    <location>
        <begin position="1"/>
        <end position="25"/>
    </location>
</feature>
<protein>
    <recommendedName>
        <fullName evidence="6">Serine protease</fullName>
    </recommendedName>
</protein>
<feature type="transmembrane region" description="Helical" evidence="3">
    <location>
        <begin position="83"/>
        <end position="104"/>
    </location>
</feature>